<dbReference type="InParanoid" id="D2V381"/>
<evidence type="ECO:0000313" key="2">
    <source>
        <dbReference type="EMBL" id="EFC48588.1"/>
    </source>
</evidence>
<dbReference type="RefSeq" id="XP_002681332.1">
    <property type="nucleotide sequence ID" value="XM_002681286.1"/>
</dbReference>
<protein>
    <submittedName>
        <fullName evidence="2">Predicted protein</fullName>
    </submittedName>
</protein>
<accession>D2V381</accession>
<dbReference type="EMBL" id="GG738850">
    <property type="protein sequence ID" value="EFC48588.1"/>
    <property type="molecule type" value="Genomic_DNA"/>
</dbReference>
<dbReference type="GeneID" id="8852448"/>
<feature type="region of interest" description="Disordered" evidence="1">
    <location>
        <begin position="72"/>
        <end position="92"/>
    </location>
</feature>
<dbReference type="OrthoDB" id="196547at2759"/>
<keyword evidence="3" id="KW-1185">Reference proteome</keyword>
<dbReference type="AlphaFoldDB" id="D2V381"/>
<gene>
    <name evidence="2" type="ORF">NAEGRDRAFT_78384</name>
</gene>
<feature type="compositionally biased region" description="Basic and acidic residues" evidence="1">
    <location>
        <begin position="74"/>
        <end position="83"/>
    </location>
</feature>
<name>D2V381_NAEGR</name>
<sequence>MFKQPKTKSSSFSPSNYCVLFSEVMEVDESRENFFKYLGEEALCGECVDFLNDFSSFSHEFQKVKNLVGKKPTTRADNEENEHGSIISSSSSLASSSGVCLELNDESKDENSLTLITGNKMILEKIENLGVMVSAIKKLFVMADRMIFEHVQSGVLNVPSWIIKETKNYWTVGVLEKIREMILLRSSTLLESDAFELNINSLLENVNEDNIDPWFMIRLVTPSKLLLRLYENILIDLKLDTFSRYSRSEYLYQFLEKMGETFTTRIAIHVDELSDDYSSNRVSTTNSSSEIIAKPKKIRLRSDDWNSNTFSKEFIFSCLYYAEDSPRWKQTIQAKQKPFPQTCYITENDFVMGKNSTGQKCTKVVMDIPYNRDFVYALYSSSLQRIELDPWMKGFNYFGMTTNEHSMTTTALEVIFSFGPLQKRSSTILATNIYDPDADCFMFFFKTKEFEEYQRTPNTVPSDGFMVFLFYKHTDNSTRFVNVFFGDLKLPFSNDFTFNFATSFGLKKINKLLEKVAKKYLPQYEEFERLNGIPSYYDYNNPEDYVDSIFKFKDDLKFYESVKQNLIHFPVKSWHREFYKEMKESR</sequence>
<dbReference type="SUPFAM" id="SSF55961">
    <property type="entry name" value="Bet v1-like"/>
    <property type="match status" value="1"/>
</dbReference>
<dbReference type="VEuPathDB" id="AmoebaDB:NAEGRDRAFT_78384"/>
<evidence type="ECO:0000313" key="3">
    <source>
        <dbReference type="Proteomes" id="UP000006671"/>
    </source>
</evidence>
<proteinExistence type="predicted"/>
<organism evidence="3">
    <name type="scientific">Naegleria gruberi</name>
    <name type="common">Amoeba</name>
    <dbReference type="NCBI Taxonomy" id="5762"/>
    <lineage>
        <taxon>Eukaryota</taxon>
        <taxon>Discoba</taxon>
        <taxon>Heterolobosea</taxon>
        <taxon>Tetramitia</taxon>
        <taxon>Eutetramitia</taxon>
        <taxon>Vahlkampfiidae</taxon>
        <taxon>Naegleria</taxon>
    </lineage>
</organism>
<reference evidence="2 3" key="1">
    <citation type="journal article" date="2010" name="Cell">
        <title>The genome of Naegleria gruberi illuminates early eukaryotic versatility.</title>
        <authorList>
            <person name="Fritz-Laylin L.K."/>
            <person name="Prochnik S.E."/>
            <person name="Ginger M.L."/>
            <person name="Dacks J.B."/>
            <person name="Carpenter M.L."/>
            <person name="Field M.C."/>
            <person name="Kuo A."/>
            <person name="Paredez A."/>
            <person name="Chapman J."/>
            <person name="Pham J."/>
            <person name="Shu S."/>
            <person name="Neupane R."/>
            <person name="Cipriano M."/>
            <person name="Mancuso J."/>
            <person name="Tu H."/>
            <person name="Salamov A."/>
            <person name="Lindquist E."/>
            <person name="Shapiro H."/>
            <person name="Lucas S."/>
            <person name="Grigoriev I.V."/>
            <person name="Cande W.Z."/>
            <person name="Fulton C."/>
            <person name="Rokhsar D.S."/>
            <person name="Dawson S.C."/>
        </authorList>
    </citation>
    <scope>NUCLEOTIDE SEQUENCE [LARGE SCALE GENOMIC DNA]</scope>
    <source>
        <strain evidence="2 3">NEG-M</strain>
    </source>
</reference>
<dbReference type="Proteomes" id="UP000006671">
    <property type="component" value="Unassembled WGS sequence"/>
</dbReference>
<dbReference type="KEGG" id="ngr:NAEGRDRAFT_78384"/>
<evidence type="ECO:0000256" key="1">
    <source>
        <dbReference type="SAM" id="MobiDB-lite"/>
    </source>
</evidence>